<sequence length="188" mass="21020">QAVGDNDLTQDTIIIFLSDHGHSVEADTMGGGGRSAPFRGGKTTLWEGGIRVPCIVAWPGTLPRGQVRQQPVMNIDLLPTIAEWCGVPLLGLEVDGRSLQPVIDSPMSESPHEFLAWTWQKWSAVRSGPWKYVQDNENTEYLYNLAADPGESSNLIRSHANTARRLIAHRDSWFSELRRNPRTHVWLP</sequence>
<dbReference type="EMBL" id="UINC01183043">
    <property type="protein sequence ID" value="SVD93582.1"/>
    <property type="molecule type" value="Genomic_DNA"/>
</dbReference>
<dbReference type="AlphaFoldDB" id="A0A382ZDN2"/>
<dbReference type="PANTHER" id="PTHR42693">
    <property type="entry name" value="ARYLSULFATASE FAMILY MEMBER"/>
    <property type="match status" value="1"/>
</dbReference>
<accession>A0A382ZDN2</accession>
<evidence type="ECO:0000256" key="2">
    <source>
        <dbReference type="ARBA" id="ARBA00022801"/>
    </source>
</evidence>
<evidence type="ECO:0000259" key="3">
    <source>
        <dbReference type="Pfam" id="PF00884"/>
    </source>
</evidence>
<dbReference type="SUPFAM" id="SSF53649">
    <property type="entry name" value="Alkaline phosphatase-like"/>
    <property type="match status" value="1"/>
</dbReference>
<organism evidence="4">
    <name type="scientific">marine metagenome</name>
    <dbReference type="NCBI Taxonomy" id="408172"/>
    <lineage>
        <taxon>unclassified sequences</taxon>
        <taxon>metagenomes</taxon>
        <taxon>ecological metagenomes</taxon>
    </lineage>
</organism>
<dbReference type="Pfam" id="PF00884">
    <property type="entry name" value="Sulfatase"/>
    <property type="match status" value="1"/>
</dbReference>
<gene>
    <name evidence="4" type="ORF">METZ01_LOCUS446436</name>
</gene>
<protein>
    <recommendedName>
        <fullName evidence="3">Sulfatase N-terminal domain-containing protein</fullName>
    </recommendedName>
</protein>
<name>A0A382ZDN2_9ZZZZ</name>
<evidence type="ECO:0000256" key="1">
    <source>
        <dbReference type="ARBA" id="ARBA00008779"/>
    </source>
</evidence>
<dbReference type="Gene3D" id="3.40.720.10">
    <property type="entry name" value="Alkaline Phosphatase, subunit A"/>
    <property type="match status" value="1"/>
</dbReference>
<feature type="non-terminal residue" evidence="4">
    <location>
        <position position="1"/>
    </location>
</feature>
<comment type="similarity">
    <text evidence="1">Belongs to the sulfatase family.</text>
</comment>
<dbReference type="InterPro" id="IPR000917">
    <property type="entry name" value="Sulfatase_N"/>
</dbReference>
<proteinExistence type="inferred from homology"/>
<dbReference type="GO" id="GO:0004065">
    <property type="term" value="F:arylsulfatase activity"/>
    <property type="evidence" value="ECO:0007669"/>
    <property type="project" value="TreeGrafter"/>
</dbReference>
<dbReference type="PANTHER" id="PTHR42693:SF53">
    <property type="entry name" value="ENDO-4-O-SULFATASE"/>
    <property type="match status" value="1"/>
</dbReference>
<dbReference type="InterPro" id="IPR017850">
    <property type="entry name" value="Alkaline_phosphatase_core_sf"/>
</dbReference>
<dbReference type="InterPro" id="IPR050738">
    <property type="entry name" value="Sulfatase"/>
</dbReference>
<feature type="domain" description="Sulfatase N-terminal" evidence="3">
    <location>
        <begin position="5"/>
        <end position="87"/>
    </location>
</feature>
<keyword evidence="2" id="KW-0378">Hydrolase</keyword>
<reference evidence="4" key="1">
    <citation type="submission" date="2018-05" db="EMBL/GenBank/DDBJ databases">
        <authorList>
            <person name="Lanie J.A."/>
            <person name="Ng W.-L."/>
            <person name="Kazmierczak K.M."/>
            <person name="Andrzejewski T.M."/>
            <person name="Davidsen T.M."/>
            <person name="Wayne K.J."/>
            <person name="Tettelin H."/>
            <person name="Glass J.I."/>
            <person name="Rusch D."/>
            <person name="Podicherti R."/>
            <person name="Tsui H.-C.T."/>
            <person name="Winkler M.E."/>
        </authorList>
    </citation>
    <scope>NUCLEOTIDE SEQUENCE</scope>
</reference>
<evidence type="ECO:0000313" key="4">
    <source>
        <dbReference type="EMBL" id="SVD93582.1"/>
    </source>
</evidence>